<protein>
    <submittedName>
        <fullName evidence="6">Conotoxin</fullName>
    </submittedName>
</protein>
<dbReference type="EMBL" id="KU563907">
    <property type="protein sequence ID" value="AMP44655.1"/>
    <property type="molecule type" value="mRNA"/>
</dbReference>
<keyword evidence="3" id="KW-0800">Toxin</keyword>
<evidence type="ECO:0000256" key="5">
    <source>
        <dbReference type="SAM" id="SignalP"/>
    </source>
</evidence>
<evidence type="ECO:0000256" key="4">
    <source>
        <dbReference type="ARBA" id="ARBA00023157"/>
    </source>
</evidence>
<evidence type="ECO:0000256" key="3">
    <source>
        <dbReference type="ARBA" id="ARBA00022656"/>
    </source>
</evidence>
<proteinExistence type="evidence at transcript level"/>
<dbReference type="AlphaFoldDB" id="A0A142C1F4"/>
<evidence type="ECO:0000256" key="1">
    <source>
        <dbReference type="ARBA" id="ARBA00004613"/>
    </source>
</evidence>
<organism evidence="6">
    <name type="scientific">Conus betulinus</name>
    <name type="common">Beech cone</name>
    <dbReference type="NCBI Taxonomy" id="89764"/>
    <lineage>
        <taxon>Eukaryota</taxon>
        <taxon>Metazoa</taxon>
        <taxon>Spiralia</taxon>
        <taxon>Lophotrochozoa</taxon>
        <taxon>Mollusca</taxon>
        <taxon>Gastropoda</taxon>
        <taxon>Caenogastropoda</taxon>
        <taxon>Neogastropoda</taxon>
        <taxon>Conoidea</taxon>
        <taxon>Conidae</taxon>
        <taxon>Conus</taxon>
        <taxon>Dendroconus</taxon>
    </lineage>
</organism>
<dbReference type="InterPro" id="IPR013141">
    <property type="entry name" value="Conotoxin-I_CS"/>
</dbReference>
<feature type="chain" id="PRO_5007493445" evidence="5">
    <location>
        <begin position="20"/>
        <end position="73"/>
    </location>
</feature>
<evidence type="ECO:0000313" key="6">
    <source>
        <dbReference type="EMBL" id="AMP44655.1"/>
    </source>
</evidence>
<accession>A0A142C1F4</accession>
<comment type="subcellular location">
    <subcellularLocation>
        <location evidence="1">Secreted</location>
    </subcellularLocation>
</comment>
<dbReference type="GO" id="GO:0005576">
    <property type="term" value="C:extracellular region"/>
    <property type="evidence" value="ECO:0007669"/>
    <property type="project" value="UniProtKB-SubCell"/>
</dbReference>
<dbReference type="GO" id="GO:0090729">
    <property type="term" value="F:toxin activity"/>
    <property type="evidence" value="ECO:0007669"/>
    <property type="project" value="UniProtKB-KW"/>
</dbReference>
<name>A0A142C1F4_CONBE</name>
<dbReference type="SMR" id="A0A142C1F4"/>
<sequence>MKLCVAFLLVLVILPSVIGGKPSERTLSGATRRGDRRMCLSLGQRCERHSNCCGYLCCFYDKCVVTAIGCGHY</sequence>
<keyword evidence="4" id="KW-1015">Disulfide bond</keyword>
<keyword evidence="2" id="KW-0964">Secreted</keyword>
<feature type="signal peptide" evidence="5">
    <location>
        <begin position="1"/>
        <end position="19"/>
    </location>
</feature>
<reference evidence="6" key="1">
    <citation type="submission" date="2015-12" db="EMBL/GenBank/DDBJ databases">
        <title>High throughput identification of novel conotoxins from the Chinese tubular cone snail Conus betulinus by multitranscriptome sequencing.</title>
        <authorList>
            <person name="Ruan Z."/>
            <person name="Peng C."/>
            <person name="Shi Q."/>
            <person name="Yao G."/>
            <person name="Gao B.-M."/>
        </authorList>
    </citation>
    <scope>NUCLEOTIDE SEQUENCE</scope>
</reference>
<evidence type="ECO:0000256" key="2">
    <source>
        <dbReference type="ARBA" id="ARBA00022525"/>
    </source>
</evidence>
<dbReference type="PROSITE" id="PS60019">
    <property type="entry name" value="I_CONOTOXIN"/>
    <property type="match status" value="1"/>
</dbReference>
<keyword evidence="5" id="KW-0732">Signal</keyword>